<dbReference type="EMBL" id="MT732450">
    <property type="protein sequence ID" value="QQO97236.1"/>
    <property type="molecule type" value="Genomic_DNA"/>
</dbReference>
<proteinExistence type="predicted"/>
<reference evidence="1" key="1">
    <citation type="submission" date="2020-07" db="EMBL/GenBank/DDBJ databases">
        <title>Highly diverse flavobacterial phages as mortality factor during North Sea spring blooms.</title>
        <authorList>
            <person name="Bartlau N."/>
            <person name="Wichels A."/>
            <person name="Krohne G."/>
            <person name="Adriaenssens E.M."/>
            <person name="Heins A."/>
            <person name="Fuchs B.M."/>
            <person name="Amann R."/>
            <person name="Moraru C."/>
        </authorList>
    </citation>
    <scope>NUCLEOTIDE SEQUENCE</scope>
</reference>
<accession>A0A8E4UXW4</accession>
<dbReference type="Proteomes" id="UP000693899">
    <property type="component" value="Segment"/>
</dbReference>
<organism evidence="1 2">
    <name type="scientific">Maribacter phage Colly_1</name>
    <dbReference type="NCBI Taxonomy" id="2745691"/>
    <lineage>
        <taxon>Viruses</taxon>
        <taxon>Duplodnaviria</taxon>
        <taxon>Heunggongvirae</taxon>
        <taxon>Uroviricota</taxon>
        <taxon>Caudoviricetes</taxon>
        <taxon>Molycolviridae</taxon>
        <taxon>Mollyvirus</taxon>
        <taxon>Mollyvirus colly</taxon>
    </lineage>
</organism>
<keyword evidence="2" id="KW-1185">Reference proteome</keyword>
<sequence>MNKLFIFVFPNGTLEFKVLVKLMDAIRYFKEVHPNEELPNIVSVCPHTKWCNITDDREWIVKTANEDRILFHEPFTPRVMKSLNPTEFIKQFKPYQYNE</sequence>
<evidence type="ECO:0000313" key="2">
    <source>
        <dbReference type="Proteomes" id="UP000693899"/>
    </source>
</evidence>
<name>A0A8E4UXW4_9CAUD</name>
<gene>
    <name evidence="1" type="ORF">Colly1_136</name>
</gene>
<protein>
    <submittedName>
        <fullName evidence="1">Uncharacterized protein</fullName>
    </submittedName>
</protein>
<evidence type="ECO:0000313" key="1">
    <source>
        <dbReference type="EMBL" id="QQO97236.1"/>
    </source>
</evidence>